<dbReference type="Proteomes" id="UP000244924">
    <property type="component" value="Unassembled WGS sequence"/>
</dbReference>
<organism evidence="1 2">
    <name type="scientific">Albidovulum aquaemixtae</name>
    <dbReference type="NCBI Taxonomy" id="1542388"/>
    <lineage>
        <taxon>Bacteria</taxon>
        <taxon>Pseudomonadati</taxon>
        <taxon>Pseudomonadota</taxon>
        <taxon>Alphaproteobacteria</taxon>
        <taxon>Rhodobacterales</taxon>
        <taxon>Paracoccaceae</taxon>
        <taxon>Albidovulum</taxon>
    </lineage>
</organism>
<protein>
    <submittedName>
        <fullName evidence="1">Uncharacterized protein</fullName>
    </submittedName>
</protein>
<dbReference type="InterPro" id="IPR049457">
    <property type="entry name" value="Emfourin"/>
</dbReference>
<dbReference type="Pfam" id="PF20242">
    <property type="entry name" value="Emfourin"/>
    <property type="match status" value="1"/>
</dbReference>
<gene>
    <name evidence="1" type="ORF">DEA8626_04013</name>
</gene>
<reference evidence="1 2" key="1">
    <citation type="submission" date="2018-03" db="EMBL/GenBank/DDBJ databases">
        <authorList>
            <person name="Keele B.F."/>
        </authorList>
    </citation>
    <scope>NUCLEOTIDE SEQUENCE [LARGE SCALE GENOMIC DNA]</scope>
    <source>
        <strain evidence="1 2">CECT 8626</strain>
    </source>
</reference>
<evidence type="ECO:0000313" key="2">
    <source>
        <dbReference type="Proteomes" id="UP000244924"/>
    </source>
</evidence>
<accession>A0A2R8BNG6</accession>
<dbReference type="AlphaFoldDB" id="A0A2R8BNG6"/>
<keyword evidence="2" id="KW-1185">Reference proteome</keyword>
<sequence>MGGGVEGACLAMMLTIATSGGIGGFGLGKERSVAVGNLPTPLRQEVCDQFTEERLAKLAATSAQRGADRLTYVIGLDMEDGKPVEYRLDEAAMPPEMLDLIDTMLHTGE</sequence>
<evidence type="ECO:0000313" key="1">
    <source>
        <dbReference type="EMBL" id="SPH24980.1"/>
    </source>
</evidence>
<proteinExistence type="predicted"/>
<dbReference type="EMBL" id="OMOQ01000006">
    <property type="protein sequence ID" value="SPH24980.1"/>
    <property type="molecule type" value="Genomic_DNA"/>
</dbReference>
<name>A0A2R8BNG6_9RHOB</name>